<comment type="caution">
    <text evidence="1">The sequence shown here is derived from an EMBL/GenBank/DDBJ whole genome shotgun (WGS) entry which is preliminary data.</text>
</comment>
<name>A0AAN8HRG6_CHAGU</name>
<proteinExistence type="predicted"/>
<organism evidence="1 2">
    <name type="scientific">Champsocephalus gunnari</name>
    <name type="common">Mackerel icefish</name>
    <dbReference type="NCBI Taxonomy" id="52237"/>
    <lineage>
        <taxon>Eukaryota</taxon>
        <taxon>Metazoa</taxon>
        <taxon>Chordata</taxon>
        <taxon>Craniata</taxon>
        <taxon>Vertebrata</taxon>
        <taxon>Euteleostomi</taxon>
        <taxon>Actinopterygii</taxon>
        <taxon>Neopterygii</taxon>
        <taxon>Teleostei</taxon>
        <taxon>Neoteleostei</taxon>
        <taxon>Acanthomorphata</taxon>
        <taxon>Eupercaria</taxon>
        <taxon>Perciformes</taxon>
        <taxon>Notothenioidei</taxon>
        <taxon>Channichthyidae</taxon>
        <taxon>Champsocephalus</taxon>
    </lineage>
</organism>
<protein>
    <submittedName>
        <fullName evidence="1">Uncharacterized protein</fullName>
    </submittedName>
</protein>
<keyword evidence="2" id="KW-1185">Reference proteome</keyword>
<gene>
    <name evidence="1" type="ORF">CgunFtcFv8_017495</name>
</gene>
<dbReference type="AlphaFoldDB" id="A0AAN8HRG6"/>
<dbReference type="Proteomes" id="UP001331515">
    <property type="component" value="Unassembled WGS sequence"/>
</dbReference>
<accession>A0AAN8HRG6</accession>
<evidence type="ECO:0000313" key="2">
    <source>
        <dbReference type="Proteomes" id="UP001331515"/>
    </source>
</evidence>
<sequence length="68" mass="7317">MTGGSQEGSLTPPLTACWGWKKGVSVRVNGTLAFTYENSTPKFDLVEVQCFDPTPCSQHVKVSLGKIS</sequence>
<reference evidence="1 2" key="1">
    <citation type="journal article" date="2023" name="Mol. Biol. Evol.">
        <title>Genomics of Secondarily Temperate Adaptation in the Only Non-Antarctic Icefish.</title>
        <authorList>
            <person name="Rivera-Colon A.G."/>
            <person name="Rayamajhi N."/>
            <person name="Minhas B.F."/>
            <person name="Madrigal G."/>
            <person name="Bilyk K.T."/>
            <person name="Yoon V."/>
            <person name="Hune M."/>
            <person name="Gregory S."/>
            <person name="Cheng C.H.C."/>
            <person name="Catchen J.M."/>
        </authorList>
    </citation>
    <scope>NUCLEOTIDE SEQUENCE [LARGE SCALE GENOMIC DNA]</scope>
    <source>
        <tissue evidence="1">White muscle</tissue>
    </source>
</reference>
<dbReference type="EMBL" id="JAURVH010001520">
    <property type="protein sequence ID" value="KAK5924922.1"/>
    <property type="molecule type" value="Genomic_DNA"/>
</dbReference>
<evidence type="ECO:0000313" key="1">
    <source>
        <dbReference type="EMBL" id="KAK5924922.1"/>
    </source>
</evidence>